<dbReference type="Proteomes" id="UP001433508">
    <property type="component" value="Unassembled WGS sequence"/>
</dbReference>
<accession>A0ACC3T0G3</accession>
<evidence type="ECO:0000313" key="2">
    <source>
        <dbReference type="Proteomes" id="UP001433508"/>
    </source>
</evidence>
<reference evidence="2" key="1">
    <citation type="journal article" date="2024" name="Front. Bioeng. Biotechnol.">
        <title>Genome-scale model development and genomic sequencing of the oleaginous clade Lipomyces.</title>
        <authorList>
            <person name="Czajka J.J."/>
            <person name="Han Y."/>
            <person name="Kim J."/>
            <person name="Mondo S.J."/>
            <person name="Hofstad B.A."/>
            <person name="Robles A."/>
            <person name="Haridas S."/>
            <person name="Riley R."/>
            <person name="LaButti K."/>
            <person name="Pangilinan J."/>
            <person name="Andreopoulos W."/>
            <person name="Lipzen A."/>
            <person name="Yan J."/>
            <person name="Wang M."/>
            <person name="Ng V."/>
            <person name="Grigoriev I.V."/>
            <person name="Spatafora J.W."/>
            <person name="Magnuson J.K."/>
            <person name="Baker S.E."/>
            <person name="Pomraning K.R."/>
        </authorList>
    </citation>
    <scope>NUCLEOTIDE SEQUENCE [LARGE SCALE GENOMIC DNA]</scope>
    <source>
        <strain evidence="2">CBS 7786</strain>
    </source>
</reference>
<sequence>MRVFSYLVALAASATAALAATVQYDFSVEWVKANPDGDYERSFIGVNGQWPPPPIECNIYDRVIINVTNNLGNEPTAVHFHGLFMNGTNAMDGPVYVTQCPVPVGSSIIYNFTVEQPGTYWYHSHFAAQYPDGFRAPFIVHDPNEPFAGQYDLDTYLTVADYYHNSIPWLMANKFLTLTNPKGSEPIPDAALFNDSQNIKFNVEPNKTYKIRLINMGALVSQYIWFEEHDFKIVEVDGIYVEPTDASMIYITVAQRYTILLTTKNSTDKNYPMIASFDTDMLDHIPPGLVWNVTGWLTYNDNAEFPQPALIDQYDFYDDFDLVPVEKEAPYEPDYQVTADVQMVNLGDGVNYAFFNDITYVAPNVPTLYTVMSSGNLSTDATIYGSNTHTYVLGYQEVVEIVVNNFDTGKHPFHLHGHTFQVIERSDAAPSDDDNLVYDPTNPGTINEYPMRRDTVYVRPGGYMVLRFKTDNPGVWFFHCHIEWHLAQGLALVLVEAPLEIQAQQTIPDDHYAACKAGGYSYQGNAAGNTVNLFDLTGEKLQPNPLPTGFTARGIVALVFSCISAFAGMGFIAWYGLSDIKTSTPEVVDIIGMGEPLDDGDDAK</sequence>
<name>A0ACC3T0G3_LIPKO</name>
<organism evidence="1 2">
    <name type="scientific">Lipomyces kononenkoae</name>
    <name type="common">Yeast</name>
    <dbReference type="NCBI Taxonomy" id="34357"/>
    <lineage>
        <taxon>Eukaryota</taxon>
        <taxon>Fungi</taxon>
        <taxon>Dikarya</taxon>
        <taxon>Ascomycota</taxon>
        <taxon>Saccharomycotina</taxon>
        <taxon>Lipomycetes</taxon>
        <taxon>Lipomycetales</taxon>
        <taxon>Lipomycetaceae</taxon>
        <taxon>Lipomyces</taxon>
    </lineage>
</organism>
<dbReference type="EMBL" id="MU971370">
    <property type="protein sequence ID" value="KAK9237363.1"/>
    <property type="molecule type" value="Genomic_DNA"/>
</dbReference>
<comment type="caution">
    <text evidence="1">The sequence shown here is derived from an EMBL/GenBank/DDBJ whole genome shotgun (WGS) entry which is preliminary data.</text>
</comment>
<proteinExistence type="predicted"/>
<protein>
    <submittedName>
        <fullName evidence="1">Cupredoxin</fullName>
    </submittedName>
</protein>
<evidence type="ECO:0000313" key="1">
    <source>
        <dbReference type="EMBL" id="KAK9237363.1"/>
    </source>
</evidence>
<gene>
    <name evidence="1" type="ORF">V1525DRAFT_404160</name>
</gene>
<keyword evidence="2" id="KW-1185">Reference proteome</keyword>